<accession>W5TK03</accession>
<dbReference type="RefSeq" id="WP_025350890.1">
    <property type="nucleotide sequence ID" value="NZ_CP006850.1"/>
</dbReference>
<protein>
    <submittedName>
        <fullName evidence="7">Putative membrane protein</fullName>
    </submittedName>
</protein>
<dbReference type="Pfam" id="PF02656">
    <property type="entry name" value="DUF202"/>
    <property type="match status" value="1"/>
</dbReference>
<evidence type="ECO:0000256" key="4">
    <source>
        <dbReference type="ARBA" id="ARBA00023136"/>
    </source>
</evidence>
<keyword evidence="4 5" id="KW-0472">Membrane</keyword>
<evidence type="ECO:0000313" key="7">
    <source>
        <dbReference type="EMBL" id="AHH19489.1"/>
    </source>
</evidence>
<dbReference type="eggNOG" id="COG2149">
    <property type="taxonomic scope" value="Bacteria"/>
</dbReference>
<feature type="transmembrane region" description="Helical" evidence="5">
    <location>
        <begin position="85"/>
        <end position="103"/>
    </location>
</feature>
<comment type="subcellular location">
    <subcellularLocation>
        <location evidence="1">Endomembrane system</location>
        <topology evidence="1">Multi-pass membrane protein</topology>
    </subcellularLocation>
</comment>
<evidence type="ECO:0000256" key="1">
    <source>
        <dbReference type="ARBA" id="ARBA00004127"/>
    </source>
</evidence>
<dbReference type="STRING" id="1415166.NONO_c47050"/>
<evidence type="ECO:0000256" key="5">
    <source>
        <dbReference type="SAM" id="Phobius"/>
    </source>
</evidence>
<dbReference type="HOGENOM" id="CLU_150487_1_2_11"/>
<dbReference type="EMBL" id="CP006850">
    <property type="protein sequence ID" value="AHH19489.1"/>
    <property type="molecule type" value="Genomic_DNA"/>
</dbReference>
<reference evidence="7 8" key="1">
    <citation type="journal article" date="2014" name="Appl. Environ. Microbiol.">
        <title>Insights into the Microbial Degradation of Rubber and Gutta-Percha by Analysis of the Complete Genome of Nocardia nova SH22a.</title>
        <authorList>
            <person name="Luo Q."/>
            <person name="Hiessl S."/>
            <person name="Poehlein A."/>
            <person name="Daniel R."/>
            <person name="Steinbuchel A."/>
        </authorList>
    </citation>
    <scope>NUCLEOTIDE SEQUENCE [LARGE SCALE GENOMIC DNA]</scope>
    <source>
        <strain evidence="7">SH22a</strain>
    </source>
</reference>
<evidence type="ECO:0000313" key="8">
    <source>
        <dbReference type="Proteomes" id="UP000019150"/>
    </source>
</evidence>
<proteinExistence type="predicted"/>
<dbReference type="GO" id="GO:0012505">
    <property type="term" value="C:endomembrane system"/>
    <property type="evidence" value="ECO:0007669"/>
    <property type="project" value="UniProtKB-SubCell"/>
</dbReference>
<dbReference type="PATRIC" id="fig|1415166.3.peg.4840"/>
<evidence type="ECO:0000256" key="3">
    <source>
        <dbReference type="ARBA" id="ARBA00022989"/>
    </source>
</evidence>
<dbReference type="AlphaFoldDB" id="W5TK03"/>
<dbReference type="InterPro" id="IPR003807">
    <property type="entry name" value="DUF202"/>
</dbReference>
<keyword evidence="2 5" id="KW-0812">Transmembrane</keyword>
<feature type="transmembrane region" description="Helical" evidence="5">
    <location>
        <begin position="43"/>
        <end position="64"/>
    </location>
</feature>
<keyword evidence="8" id="KW-1185">Reference proteome</keyword>
<sequence>MSAADPGLQPERTALSWTRTALAVAANALLAVGRDLLTEPDRWHPLTVAAAAFALVTALAVWSTGRGRTRKLADDAVPQRVSRPILVTGCATVALCLALLAAAV</sequence>
<feature type="domain" description="DUF202" evidence="6">
    <location>
        <begin position="5"/>
        <end position="70"/>
    </location>
</feature>
<evidence type="ECO:0000256" key="2">
    <source>
        <dbReference type="ARBA" id="ARBA00022692"/>
    </source>
</evidence>
<gene>
    <name evidence="7" type="ORF">NONO_c47050</name>
</gene>
<dbReference type="Proteomes" id="UP000019150">
    <property type="component" value="Chromosome"/>
</dbReference>
<dbReference type="KEGG" id="nno:NONO_c47050"/>
<evidence type="ECO:0000259" key="6">
    <source>
        <dbReference type="Pfam" id="PF02656"/>
    </source>
</evidence>
<organism evidence="7 8">
    <name type="scientific">Nocardia nova SH22a</name>
    <dbReference type="NCBI Taxonomy" id="1415166"/>
    <lineage>
        <taxon>Bacteria</taxon>
        <taxon>Bacillati</taxon>
        <taxon>Actinomycetota</taxon>
        <taxon>Actinomycetes</taxon>
        <taxon>Mycobacteriales</taxon>
        <taxon>Nocardiaceae</taxon>
        <taxon>Nocardia</taxon>
    </lineage>
</organism>
<name>W5TK03_9NOCA</name>
<keyword evidence="3 5" id="KW-1133">Transmembrane helix</keyword>